<dbReference type="AlphaFoldDB" id="A0A1H6ILN9"/>
<dbReference type="EMBL" id="FNWV01000003">
    <property type="protein sequence ID" value="SEH50513.1"/>
    <property type="molecule type" value="Genomic_DNA"/>
</dbReference>
<evidence type="ECO:0000313" key="3">
    <source>
        <dbReference type="Proteomes" id="UP000183190"/>
    </source>
</evidence>
<dbReference type="Proteomes" id="UP000183190">
    <property type="component" value="Unassembled WGS sequence"/>
</dbReference>
<evidence type="ECO:0000313" key="2">
    <source>
        <dbReference type="EMBL" id="SEH50513.1"/>
    </source>
</evidence>
<name>A0A1H6ILN9_RUMFL</name>
<accession>A0A1H6ILN9</accession>
<organism evidence="2 3">
    <name type="scientific">Ruminococcus flavefaciens</name>
    <dbReference type="NCBI Taxonomy" id="1265"/>
    <lineage>
        <taxon>Bacteria</taxon>
        <taxon>Bacillati</taxon>
        <taxon>Bacillota</taxon>
        <taxon>Clostridia</taxon>
        <taxon>Eubacteriales</taxon>
        <taxon>Oscillospiraceae</taxon>
        <taxon>Ruminococcus</taxon>
    </lineage>
</organism>
<gene>
    <name evidence="2" type="ORF">SAMN02910265_01048</name>
</gene>
<evidence type="ECO:0000259" key="1">
    <source>
        <dbReference type="Pfam" id="PF18931"/>
    </source>
</evidence>
<dbReference type="RefSeq" id="WP_074714964.1">
    <property type="nucleotide sequence ID" value="NZ_FNWV01000003.1"/>
</dbReference>
<feature type="domain" description="DUF5680" evidence="1">
    <location>
        <begin position="46"/>
        <end position="146"/>
    </location>
</feature>
<dbReference type="InterPro" id="IPR043735">
    <property type="entry name" value="DUF5680"/>
</dbReference>
<proteinExistence type="predicted"/>
<sequence length="147" mass="16472">MERDEITSFLIRAKKATYAGKGAETVSSRTESHDLEYTEGELGYLDTYLGGAQFAGEEAIWISGKPYWSMNYAGQVIGAPFSGDFLKEALLRVPTDKPFRGPAEYSNGDYTYKSTVKGDFGWFQGYEVIAYKGEVIYECHYHGTLIK</sequence>
<dbReference type="OrthoDB" id="9801008at2"/>
<protein>
    <recommendedName>
        <fullName evidence="1">DUF5680 domain-containing protein</fullName>
    </recommendedName>
</protein>
<reference evidence="2 3" key="1">
    <citation type="submission" date="2016-10" db="EMBL/GenBank/DDBJ databases">
        <authorList>
            <person name="de Groot N.N."/>
        </authorList>
    </citation>
    <scope>NUCLEOTIDE SEQUENCE [LARGE SCALE GENOMIC DNA]</scope>
    <source>
        <strain evidence="2 3">YAD2003</strain>
    </source>
</reference>
<dbReference type="Pfam" id="PF18931">
    <property type="entry name" value="DUF5680"/>
    <property type="match status" value="1"/>
</dbReference>